<evidence type="ECO:0000313" key="5">
    <source>
        <dbReference type="Proteomes" id="UP000076871"/>
    </source>
</evidence>
<dbReference type="AlphaFoldDB" id="A0A165CTL1"/>
<keyword evidence="3" id="KW-0732">Signal</keyword>
<dbReference type="EMBL" id="KV427644">
    <property type="protein sequence ID" value="KZT03413.1"/>
    <property type="molecule type" value="Genomic_DNA"/>
</dbReference>
<evidence type="ECO:0000313" key="4">
    <source>
        <dbReference type="EMBL" id="KZT03413.1"/>
    </source>
</evidence>
<dbReference type="OrthoDB" id="3263117at2759"/>
<feature type="chain" id="PRO_5007856158" evidence="3">
    <location>
        <begin position="19"/>
        <end position="252"/>
    </location>
</feature>
<proteinExistence type="predicted"/>
<accession>A0A165CTL1</accession>
<feature type="signal peptide" evidence="3">
    <location>
        <begin position="1"/>
        <end position="18"/>
    </location>
</feature>
<name>A0A165CTL1_9APHY</name>
<dbReference type="Gene3D" id="1.10.150.130">
    <property type="match status" value="1"/>
</dbReference>
<keyword evidence="5" id="KW-1185">Reference proteome</keyword>
<gene>
    <name evidence="4" type="ORF">LAESUDRAFT_716229</name>
</gene>
<sequence length="252" mass="27712">MSATIHLLFFWLTSRVHAMESDTFNTFFNTFIEQFSSQLHNTLHGSLLKPAIVRPSSGGAVRHERTKAGRQKPYSTHTVPSKSAHSLFQTSPTISCNPNLASSSRYVLSVDTTVHTESVLSQCLATSTLNQYGASLQSFMAFCDAENIFLGMHLPADEFLLCAFAASKAGSHGRSSVQNMLSAVRTWHIIQGVAWHGGPHLAYILNAVERLSPDRQTPQLPITRSMLELLHRELNASDPELLCILCAANVAF</sequence>
<reference evidence="4 5" key="1">
    <citation type="journal article" date="2016" name="Mol. Biol. Evol.">
        <title>Comparative Genomics of Early-Diverging Mushroom-Forming Fungi Provides Insights into the Origins of Lignocellulose Decay Capabilities.</title>
        <authorList>
            <person name="Nagy L.G."/>
            <person name="Riley R."/>
            <person name="Tritt A."/>
            <person name="Adam C."/>
            <person name="Daum C."/>
            <person name="Floudas D."/>
            <person name="Sun H."/>
            <person name="Yadav J.S."/>
            <person name="Pangilinan J."/>
            <person name="Larsson K.H."/>
            <person name="Matsuura K."/>
            <person name="Barry K."/>
            <person name="Labutti K."/>
            <person name="Kuo R."/>
            <person name="Ohm R.A."/>
            <person name="Bhattacharya S.S."/>
            <person name="Shirouzu T."/>
            <person name="Yoshinaga Y."/>
            <person name="Martin F.M."/>
            <person name="Grigoriev I.V."/>
            <person name="Hibbett D.S."/>
        </authorList>
    </citation>
    <scope>NUCLEOTIDE SEQUENCE [LARGE SCALE GENOMIC DNA]</scope>
    <source>
        <strain evidence="4 5">93-53</strain>
    </source>
</reference>
<dbReference type="GeneID" id="63824260"/>
<evidence type="ECO:0000256" key="3">
    <source>
        <dbReference type="SAM" id="SignalP"/>
    </source>
</evidence>
<feature type="region of interest" description="Disordered" evidence="2">
    <location>
        <begin position="56"/>
        <end position="77"/>
    </location>
</feature>
<dbReference type="SUPFAM" id="SSF47823">
    <property type="entry name" value="lambda integrase-like, N-terminal domain"/>
    <property type="match status" value="1"/>
</dbReference>
<evidence type="ECO:0000256" key="2">
    <source>
        <dbReference type="SAM" id="MobiDB-lite"/>
    </source>
</evidence>
<protein>
    <submittedName>
        <fullName evidence="4">Uncharacterized protein</fullName>
    </submittedName>
</protein>
<dbReference type="GO" id="GO:0003677">
    <property type="term" value="F:DNA binding"/>
    <property type="evidence" value="ECO:0007669"/>
    <property type="project" value="UniProtKB-KW"/>
</dbReference>
<evidence type="ECO:0000256" key="1">
    <source>
        <dbReference type="ARBA" id="ARBA00023125"/>
    </source>
</evidence>
<dbReference type="RefSeq" id="XP_040761153.1">
    <property type="nucleotide sequence ID" value="XM_040907231.1"/>
</dbReference>
<dbReference type="InParanoid" id="A0A165CTL1"/>
<dbReference type="Proteomes" id="UP000076871">
    <property type="component" value="Unassembled WGS sequence"/>
</dbReference>
<dbReference type="InterPro" id="IPR010998">
    <property type="entry name" value="Integrase_recombinase_N"/>
</dbReference>
<keyword evidence="1" id="KW-0238">DNA-binding</keyword>
<organism evidence="4 5">
    <name type="scientific">Laetiporus sulphureus 93-53</name>
    <dbReference type="NCBI Taxonomy" id="1314785"/>
    <lineage>
        <taxon>Eukaryota</taxon>
        <taxon>Fungi</taxon>
        <taxon>Dikarya</taxon>
        <taxon>Basidiomycota</taxon>
        <taxon>Agaricomycotina</taxon>
        <taxon>Agaricomycetes</taxon>
        <taxon>Polyporales</taxon>
        <taxon>Laetiporus</taxon>
    </lineage>
</organism>